<dbReference type="Proteomes" id="UP000249619">
    <property type="component" value="Unassembled WGS sequence"/>
</dbReference>
<keyword evidence="5 7" id="KW-0472">Membrane</keyword>
<dbReference type="EMBL" id="QGDH01000145">
    <property type="protein sequence ID" value="RAR04878.1"/>
    <property type="molecule type" value="Genomic_DNA"/>
</dbReference>
<dbReference type="STRING" id="183478.A0A364MVJ8"/>
<evidence type="ECO:0000256" key="2">
    <source>
        <dbReference type="ARBA" id="ARBA00007168"/>
    </source>
</evidence>
<feature type="transmembrane region" description="Helical" evidence="7">
    <location>
        <begin position="288"/>
        <end position="311"/>
    </location>
</feature>
<protein>
    <submittedName>
        <fullName evidence="8">Choline transporter-like protein</fullName>
    </submittedName>
</protein>
<feature type="transmembrane region" description="Helical" evidence="7">
    <location>
        <begin position="442"/>
        <end position="467"/>
    </location>
</feature>
<feature type="region of interest" description="Disordered" evidence="6">
    <location>
        <begin position="110"/>
        <end position="277"/>
    </location>
</feature>
<feature type="transmembrane region" description="Helical" evidence="7">
    <location>
        <begin position="544"/>
        <end position="567"/>
    </location>
</feature>
<feature type="compositionally biased region" description="Low complexity" evidence="6">
    <location>
        <begin position="10"/>
        <end position="21"/>
    </location>
</feature>
<keyword evidence="9" id="KW-1185">Reference proteome</keyword>
<feature type="transmembrane region" description="Helical" evidence="7">
    <location>
        <begin position="689"/>
        <end position="709"/>
    </location>
</feature>
<dbReference type="Pfam" id="PF04515">
    <property type="entry name" value="Choline_transpo"/>
    <property type="match status" value="1"/>
</dbReference>
<dbReference type="AlphaFoldDB" id="A0A364MVJ8"/>
<dbReference type="InterPro" id="IPR007603">
    <property type="entry name" value="Choline_transptr-like"/>
</dbReference>
<name>A0A364MVJ8_STELY</name>
<evidence type="ECO:0000256" key="4">
    <source>
        <dbReference type="ARBA" id="ARBA00022989"/>
    </source>
</evidence>
<feature type="compositionally biased region" description="Basic and acidic residues" evidence="6">
    <location>
        <begin position="124"/>
        <end position="136"/>
    </location>
</feature>
<dbReference type="OrthoDB" id="420519at2759"/>
<feature type="transmembrane region" description="Helical" evidence="7">
    <location>
        <begin position="361"/>
        <end position="381"/>
    </location>
</feature>
<proteinExistence type="inferred from homology"/>
<feature type="transmembrane region" description="Helical" evidence="7">
    <location>
        <begin position="331"/>
        <end position="354"/>
    </location>
</feature>
<feature type="compositionally biased region" description="Basic and acidic residues" evidence="6">
    <location>
        <begin position="201"/>
        <end position="222"/>
    </location>
</feature>
<dbReference type="PANTHER" id="PTHR12385:SF88">
    <property type="entry name" value="CHOLINE TRANSPORTER-LIKE PROTEIN CTL1"/>
    <property type="match status" value="1"/>
</dbReference>
<feature type="transmembrane region" description="Helical" evidence="7">
    <location>
        <begin position="573"/>
        <end position="592"/>
    </location>
</feature>
<evidence type="ECO:0000256" key="6">
    <source>
        <dbReference type="SAM" id="MobiDB-lite"/>
    </source>
</evidence>
<reference evidence="9" key="1">
    <citation type="submission" date="2018-05" db="EMBL/GenBank/DDBJ databases">
        <title>Draft genome sequence of Stemphylium lycopersici strain CIDEFI 213.</title>
        <authorList>
            <person name="Medina R."/>
            <person name="Franco M.E.E."/>
            <person name="Lucentini C.G."/>
            <person name="Saparrat M.C.N."/>
            <person name="Balatti P.A."/>
        </authorList>
    </citation>
    <scope>NUCLEOTIDE SEQUENCE [LARGE SCALE GENOMIC DNA]</scope>
    <source>
        <strain evidence="9">CIDEFI 213</strain>
    </source>
</reference>
<comment type="subcellular location">
    <subcellularLocation>
        <location evidence="1">Membrane</location>
        <topology evidence="1">Multi-pass membrane protein</topology>
    </subcellularLocation>
</comment>
<accession>A0A364MVJ8</accession>
<evidence type="ECO:0000256" key="1">
    <source>
        <dbReference type="ARBA" id="ARBA00004141"/>
    </source>
</evidence>
<evidence type="ECO:0000256" key="3">
    <source>
        <dbReference type="ARBA" id="ARBA00022692"/>
    </source>
</evidence>
<organism evidence="8 9">
    <name type="scientific">Stemphylium lycopersici</name>
    <name type="common">Tomato gray leaf spot disease fungus</name>
    <name type="synonym">Thyrospora lycopersici</name>
    <dbReference type="NCBI Taxonomy" id="183478"/>
    <lineage>
        <taxon>Eukaryota</taxon>
        <taxon>Fungi</taxon>
        <taxon>Dikarya</taxon>
        <taxon>Ascomycota</taxon>
        <taxon>Pezizomycotina</taxon>
        <taxon>Dothideomycetes</taxon>
        <taxon>Pleosporomycetidae</taxon>
        <taxon>Pleosporales</taxon>
        <taxon>Pleosporineae</taxon>
        <taxon>Pleosporaceae</taxon>
        <taxon>Stemphylium</taxon>
    </lineage>
</organism>
<gene>
    <name evidence="8" type="ORF">DDE83_007653</name>
</gene>
<keyword evidence="4 7" id="KW-1133">Transmembrane helix</keyword>
<evidence type="ECO:0000313" key="8">
    <source>
        <dbReference type="EMBL" id="RAR04878.1"/>
    </source>
</evidence>
<keyword evidence="3 7" id="KW-0812">Transmembrane</keyword>
<feature type="transmembrane region" description="Helical" evidence="7">
    <location>
        <begin position="401"/>
        <end position="421"/>
    </location>
</feature>
<feature type="transmembrane region" description="Helical" evidence="7">
    <location>
        <begin position="487"/>
        <end position="509"/>
    </location>
</feature>
<evidence type="ECO:0000313" key="9">
    <source>
        <dbReference type="Proteomes" id="UP000249619"/>
    </source>
</evidence>
<dbReference type="PANTHER" id="PTHR12385">
    <property type="entry name" value="CHOLINE TRANSPORTER-LIKE (SLC FAMILY 44)"/>
    <property type="match status" value="1"/>
</dbReference>
<dbReference type="GO" id="GO:0005886">
    <property type="term" value="C:plasma membrane"/>
    <property type="evidence" value="ECO:0007669"/>
    <property type="project" value="TreeGrafter"/>
</dbReference>
<comment type="caution">
    <text evidence="8">The sequence shown here is derived from an EMBL/GenBank/DDBJ whole genome shotgun (WGS) entry which is preliminary data.</text>
</comment>
<feature type="region of interest" description="Disordered" evidence="6">
    <location>
        <begin position="1"/>
        <end position="57"/>
    </location>
</feature>
<dbReference type="GO" id="GO:0022857">
    <property type="term" value="F:transmembrane transporter activity"/>
    <property type="evidence" value="ECO:0007669"/>
    <property type="project" value="InterPro"/>
</dbReference>
<evidence type="ECO:0000256" key="7">
    <source>
        <dbReference type="SAM" id="Phobius"/>
    </source>
</evidence>
<comment type="similarity">
    <text evidence="2">Belongs to the CTL (choline transporter-like) family.</text>
</comment>
<feature type="transmembrane region" description="Helical" evidence="7">
    <location>
        <begin position="651"/>
        <end position="669"/>
    </location>
</feature>
<sequence length="814" mass="91133">MFSEYASKFLSQSQSRLSLGQPDSTLNRNAPDRQRPSSRQAQAYLQRRNMPNPYNSQAMSRFAFASRTSNAPAPLFYSATDDFREEDDHVEHDREMADHYALQRSRRQFGASNLSESSEVDDDLAQRSDHTIGADREENDLPGYGLGRGIKSSWIGDKPARGRSTTTKRGEDEERESSVPLSETTDRSSRGRGNLVDVELESTHRSSIEELDRDELLGHQDEPPPPFQQFRNMPRPKRARSPLRNTLPIPQETDEDTLLQHPRPMSPDRQTVPDDVPESPISAPRHNFFWAELFIIVQCAIFGTWFISLLQESPPNKKNPLGDTIYTVLHSSFHLIGVYSLVSIIVGVLWLSLLRSFARPLVSLMLLAIPTISVSFFFYPFVSSFKGTWHGGSVQDRLMRWLSFGPLCFAIFWVYTIVKARHSLDKATGMLEFSSEILRAQFPLLLVGIATLAAVILWSWIWILMFTRLFLGGHFAGNKSRWIIDASTWWLGIAFFLDYFWTLAVIAGVQRATTAATVSQWYFHRNSVPVPAARTVVQASLSHATYTMAGTICMSTLISLLVRLPLIILPRRLAGLIGMCAYSIIPTPIAALTNPLTLTFASIHGVPLNQAAQGLSQMNFISAASPTTTLGPSSFKNHGRPSIQSYRLAKLLLHAIRWVITLSLGFGGWVSTARMLQIGNDAVPYKGSLYAYVVGLISAAIGWGALGAMEVTLSDLPLPLNPINPGNINQAPQRPLLLLHLPLPRQHLSRRHRGPHNPTHAPLLRPLIEMPLFHKIAMQPQPQPDGQMHNRQRALSQIQRIEDEDIVTEDVKVV</sequence>
<evidence type="ECO:0000256" key="5">
    <source>
        <dbReference type="ARBA" id="ARBA00023136"/>
    </source>
</evidence>